<accession>A0A5C6G1G1</accession>
<dbReference type="OrthoDB" id="447346at2759"/>
<sequence>MSSDNQNQPAIGQICWLEIPVHDIKRASKLYSEIFGWKINEEAMPMDQPGIQAMHVFAAPERKLGGALLVMEENYQMTRYGKLEKEVLPPLPTLCVKDCDETLKQVESLGGSTQLPKTAIGGNMGHCARFHDSEGNVIGIWSQN</sequence>
<dbReference type="SUPFAM" id="SSF54593">
    <property type="entry name" value="Glyoxalase/Bleomycin resistance protein/Dihydroxybiphenyl dioxygenase"/>
    <property type="match status" value="1"/>
</dbReference>
<evidence type="ECO:0000313" key="3">
    <source>
        <dbReference type="EMBL" id="TWU71700.1"/>
    </source>
</evidence>
<evidence type="ECO:0000313" key="5">
    <source>
        <dbReference type="Proteomes" id="UP000317257"/>
    </source>
</evidence>
<evidence type="ECO:0000313" key="2">
    <source>
        <dbReference type="EMBL" id="OAA35069.1"/>
    </source>
</evidence>
<organism evidence="2 4">
    <name type="scientific">Metarhizium rileyi (strain RCEF 4871)</name>
    <name type="common">Nomuraea rileyi</name>
    <dbReference type="NCBI Taxonomy" id="1649241"/>
    <lineage>
        <taxon>Eukaryota</taxon>
        <taxon>Fungi</taxon>
        <taxon>Dikarya</taxon>
        <taxon>Ascomycota</taxon>
        <taxon>Pezizomycotina</taxon>
        <taxon>Sordariomycetes</taxon>
        <taxon>Hypocreomycetidae</taxon>
        <taxon>Hypocreales</taxon>
        <taxon>Clavicipitaceae</taxon>
        <taxon>Metarhizium</taxon>
    </lineage>
</organism>
<gene>
    <name evidence="3" type="ORF">ED733_002894</name>
    <name evidence="2" type="ORF">NOR_08161</name>
</gene>
<dbReference type="AlphaFoldDB" id="A0A166WT64"/>
<dbReference type="Proteomes" id="UP000243498">
    <property type="component" value="Unassembled WGS sequence"/>
</dbReference>
<comment type="caution">
    <text evidence="2">The sequence shown here is derived from an EMBL/GenBank/DDBJ whole genome shotgun (WGS) entry which is preliminary data.</text>
</comment>
<accession>A0A166WT64</accession>
<dbReference type="InterPro" id="IPR053863">
    <property type="entry name" value="Glyoxy/Ble-like_N"/>
</dbReference>
<reference evidence="3" key="3">
    <citation type="journal article" date="2019" name="Microbiol. Resour. Announc.">
        <title>Genome Sequence of Metarhizium rileyi, a Microbial Control Agent for Lepidoptera.</title>
        <authorList>
            <person name="Binneck E."/>
            <person name="Lastra C.C.L."/>
            <person name="Sosa-Gomez D.R."/>
        </authorList>
    </citation>
    <scope>NUCLEOTIDE SEQUENCE</scope>
    <source>
        <strain evidence="3">Cep018-CH2</strain>
    </source>
</reference>
<dbReference type="Gene3D" id="3.10.180.10">
    <property type="entry name" value="2,3-Dihydroxybiphenyl 1,2-Dioxygenase, domain 1"/>
    <property type="match status" value="1"/>
</dbReference>
<dbReference type="Proteomes" id="UP000317257">
    <property type="component" value="Unassembled WGS sequence"/>
</dbReference>
<dbReference type="EMBL" id="SBHS01000039">
    <property type="protein sequence ID" value="TWU71700.1"/>
    <property type="molecule type" value="Genomic_DNA"/>
</dbReference>
<protein>
    <submittedName>
        <fullName evidence="2">Glyoxalase/bleomycin resistance protein/dioxygenase</fullName>
    </submittedName>
</protein>
<dbReference type="EMBL" id="AZHC01000045">
    <property type="protein sequence ID" value="OAA35069.1"/>
    <property type="molecule type" value="Genomic_DNA"/>
</dbReference>
<dbReference type="InterPro" id="IPR052164">
    <property type="entry name" value="Anthracycline_SecMetBiosynth"/>
</dbReference>
<reference evidence="2 4" key="1">
    <citation type="journal article" date="2016" name="Genome Biol. Evol.">
        <title>Divergent and convergent evolution of fungal pathogenicity.</title>
        <authorList>
            <person name="Shang Y."/>
            <person name="Xiao G."/>
            <person name="Zheng P."/>
            <person name="Cen K."/>
            <person name="Zhan S."/>
            <person name="Wang C."/>
        </authorList>
    </citation>
    <scope>NUCLEOTIDE SEQUENCE [LARGE SCALE GENOMIC DNA]</scope>
    <source>
        <strain evidence="2 4">RCEF 4871</strain>
    </source>
</reference>
<feature type="domain" description="Glyoxalase/Bleomycin resistance-like N-terminal" evidence="1">
    <location>
        <begin position="13"/>
        <end position="46"/>
    </location>
</feature>
<dbReference type="CDD" id="cd07247">
    <property type="entry name" value="SgaA_N_like"/>
    <property type="match status" value="1"/>
</dbReference>
<name>A0A166WT64_METRR</name>
<dbReference type="PANTHER" id="PTHR33993:SF2">
    <property type="entry name" value="VOC DOMAIN-CONTAINING PROTEIN"/>
    <property type="match status" value="1"/>
</dbReference>
<evidence type="ECO:0000313" key="4">
    <source>
        <dbReference type="Proteomes" id="UP000243498"/>
    </source>
</evidence>
<dbReference type="PANTHER" id="PTHR33993">
    <property type="entry name" value="GLYOXALASE-RELATED"/>
    <property type="match status" value="1"/>
</dbReference>
<dbReference type="OMA" id="QICWLEI"/>
<evidence type="ECO:0000259" key="1">
    <source>
        <dbReference type="Pfam" id="PF22677"/>
    </source>
</evidence>
<reference evidence="5" key="2">
    <citation type="submission" date="2018-12" db="EMBL/GenBank/DDBJ databases">
        <title>The complete genome of Metarhizium rileyi, a key fungal pathogen of Lepidoptera.</title>
        <authorList>
            <person name="Binneck E."/>
            <person name="Lastra C.C.L."/>
            <person name="Sosa-Gomez D.R."/>
        </authorList>
    </citation>
    <scope>NUCLEOTIDE SEQUENCE [LARGE SCALE GENOMIC DNA]</scope>
    <source>
        <strain evidence="5">Cep018-CH2</strain>
    </source>
</reference>
<keyword evidence="4" id="KW-1185">Reference proteome</keyword>
<proteinExistence type="predicted"/>
<dbReference type="Pfam" id="PF22677">
    <property type="entry name" value="Ble-like_N"/>
    <property type="match status" value="1"/>
</dbReference>
<dbReference type="InterPro" id="IPR029068">
    <property type="entry name" value="Glyas_Bleomycin-R_OHBP_Dase"/>
</dbReference>